<dbReference type="InterPro" id="IPR050074">
    <property type="entry name" value="DHO_dehydrogenase"/>
</dbReference>
<dbReference type="InterPro" id="IPR012135">
    <property type="entry name" value="Dihydroorotate_DH_1_2"/>
</dbReference>
<dbReference type="PROSITE" id="PS00912">
    <property type="entry name" value="DHODEHASE_2"/>
    <property type="match status" value="1"/>
</dbReference>
<keyword evidence="5 11" id="KW-0963">Cytoplasm</keyword>
<evidence type="ECO:0000256" key="3">
    <source>
        <dbReference type="ARBA" id="ARBA00008008"/>
    </source>
</evidence>
<feature type="binding site" evidence="11">
    <location>
        <begin position="251"/>
        <end position="252"/>
    </location>
    <ligand>
        <name>FMN</name>
        <dbReference type="ChEBI" id="CHEBI:58210"/>
    </ligand>
</feature>
<feature type="active site" description="Nucleophile" evidence="11">
    <location>
        <position position="137"/>
    </location>
</feature>
<protein>
    <recommendedName>
        <fullName evidence="11">Dihydroorotate dehydrogenase</fullName>
        <shortName evidence="11">DHOD</shortName>
        <shortName evidence="11">DHODase</shortName>
        <shortName evidence="11">DHOdehase</shortName>
        <ecNumber evidence="11">1.3.-.-</ecNumber>
    </recommendedName>
</protein>
<dbReference type="NCBIfam" id="NF005574">
    <property type="entry name" value="PRK07259.1"/>
    <property type="match status" value="1"/>
</dbReference>
<dbReference type="InterPro" id="IPR013785">
    <property type="entry name" value="Aldolase_TIM"/>
</dbReference>
<comment type="pathway">
    <text evidence="2 11">Pyrimidine metabolism; UMP biosynthesis via de novo pathway.</text>
</comment>
<dbReference type="AlphaFoldDB" id="A0A9D1TQE3"/>
<feature type="domain" description="Dihydroorotate dehydrogenase catalytic" evidence="12">
    <location>
        <begin position="18"/>
        <end position="294"/>
    </location>
</feature>
<evidence type="ECO:0000256" key="2">
    <source>
        <dbReference type="ARBA" id="ARBA00004725"/>
    </source>
</evidence>
<dbReference type="NCBIfam" id="TIGR01037">
    <property type="entry name" value="pyrD_sub1_fam"/>
    <property type="match status" value="1"/>
</dbReference>
<organism evidence="13 14">
    <name type="scientific">Candidatus Desulfovibrio intestinipullorum</name>
    <dbReference type="NCBI Taxonomy" id="2838536"/>
    <lineage>
        <taxon>Bacteria</taxon>
        <taxon>Pseudomonadati</taxon>
        <taxon>Thermodesulfobacteriota</taxon>
        <taxon>Desulfovibrionia</taxon>
        <taxon>Desulfovibrionales</taxon>
        <taxon>Desulfovibrionaceae</taxon>
        <taxon>Desulfovibrio</taxon>
    </lineage>
</organism>
<evidence type="ECO:0000313" key="13">
    <source>
        <dbReference type="EMBL" id="HIW01339.1"/>
    </source>
</evidence>
<dbReference type="EC" id="1.3.-.-" evidence="11"/>
<dbReference type="PROSITE" id="PS00911">
    <property type="entry name" value="DHODEHASE_1"/>
    <property type="match status" value="1"/>
</dbReference>
<dbReference type="GO" id="GO:0044205">
    <property type="term" value="P:'de novo' UMP biosynthetic process"/>
    <property type="evidence" value="ECO:0007669"/>
    <property type="project" value="UniProtKB-UniRule"/>
</dbReference>
<feature type="binding site" evidence="11">
    <location>
        <begin position="52"/>
        <end position="53"/>
    </location>
    <ligand>
        <name>FMN</name>
        <dbReference type="ChEBI" id="CHEBI:58210"/>
    </ligand>
</feature>
<dbReference type="EMBL" id="DXHV01000077">
    <property type="protein sequence ID" value="HIW01339.1"/>
    <property type="molecule type" value="Genomic_DNA"/>
</dbReference>
<evidence type="ECO:0000256" key="5">
    <source>
        <dbReference type="ARBA" id="ARBA00022490"/>
    </source>
</evidence>
<dbReference type="GO" id="GO:0005737">
    <property type="term" value="C:cytoplasm"/>
    <property type="evidence" value="ECO:0007669"/>
    <property type="project" value="UniProtKB-SubCell"/>
</dbReference>
<comment type="subunit">
    <text evidence="4">Heterotetramer of 2 PyrK and 2 PyrD type B subunits.</text>
</comment>
<comment type="function">
    <text evidence="11">Catalyzes the conversion of dihydroorotate to orotate.</text>
</comment>
<feature type="binding site" evidence="11">
    <location>
        <begin position="273"/>
        <end position="274"/>
    </location>
    <ligand>
        <name>FMN</name>
        <dbReference type="ChEBI" id="CHEBI:58210"/>
    </ligand>
</feature>
<name>A0A9D1TQE3_9BACT</name>
<dbReference type="InterPro" id="IPR033888">
    <property type="entry name" value="DHOD_1B"/>
</dbReference>
<accession>A0A9D1TQE3</accession>
<dbReference type="HAMAP" id="MF_00224">
    <property type="entry name" value="DHO_dh_type1"/>
    <property type="match status" value="1"/>
</dbReference>
<gene>
    <name evidence="11" type="primary">pyrD</name>
    <name evidence="13" type="ORF">H9894_09175</name>
</gene>
<dbReference type="InterPro" id="IPR001295">
    <property type="entry name" value="Dihydroorotate_DH_CS"/>
</dbReference>
<dbReference type="SUPFAM" id="SSF51395">
    <property type="entry name" value="FMN-linked oxidoreductases"/>
    <property type="match status" value="1"/>
</dbReference>
<evidence type="ECO:0000256" key="10">
    <source>
        <dbReference type="ARBA" id="ARBA00023027"/>
    </source>
</evidence>
<dbReference type="PIRSF" id="PIRSF000164">
    <property type="entry name" value="DHO_oxidase"/>
    <property type="match status" value="1"/>
</dbReference>
<feature type="binding site" evidence="11">
    <location>
        <position position="28"/>
    </location>
    <ligand>
        <name>FMN</name>
        <dbReference type="ChEBI" id="CHEBI:58210"/>
    </ligand>
</feature>
<dbReference type="InterPro" id="IPR049622">
    <property type="entry name" value="Dihydroorotate_DH_I"/>
</dbReference>
<dbReference type="Gene3D" id="3.20.20.70">
    <property type="entry name" value="Aldolase class I"/>
    <property type="match status" value="1"/>
</dbReference>
<evidence type="ECO:0000256" key="6">
    <source>
        <dbReference type="ARBA" id="ARBA00022630"/>
    </source>
</evidence>
<feature type="binding site" evidence="11">
    <location>
        <position position="225"/>
    </location>
    <ligand>
        <name>FMN</name>
        <dbReference type="ChEBI" id="CHEBI:58210"/>
    </ligand>
</feature>
<reference evidence="13" key="1">
    <citation type="journal article" date="2021" name="PeerJ">
        <title>Extensive microbial diversity within the chicken gut microbiome revealed by metagenomics and culture.</title>
        <authorList>
            <person name="Gilroy R."/>
            <person name="Ravi A."/>
            <person name="Getino M."/>
            <person name="Pursley I."/>
            <person name="Horton D.L."/>
            <person name="Alikhan N.F."/>
            <person name="Baker D."/>
            <person name="Gharbi K."/>
            <person name="Hall N."/>
            <person name="Watson M."/>
            <person name="Adriaenssens E.M."/>
            <person name="Foster-Nyarko E."/>
            <person name="Jarju S."/>
            <person name="Secka A."/>
            <person name="Antonio M."/>
            <person name="Oren A."/>
            <person name="Chaudhuri R.R."/>
            <person name="La Ragione R."/>
            <person name="Hildebrand F."/>
            <person name="Pallen M.J."/>
        </authorList>
    </citation>
    <scope>NUCLEOTIDE SEQUENCE</scope>
    <source>
        <strain evidence="13">ChiHecec2B26-446</strain>
    </source>
</reference>
<proteinExistence type="inferred from homology"/>
<dbReference type="FunFam" id="3.20.20.70:FF:000027">
    <property type="entry name" value="Dihydropyrimidine dehydrogenase [NADP(+)]"/>
    <property type="match status" value="1"/>
</dbReference>
<feature type="binding site" evidence="11">
    <location>
        <position position="52"/>
    </location>
    <ligand>
        <name>substrate</name>
    </ligand>
</feature>
<comment type="caution">
    <text evidence="13">The sequence shown here is derived from an EMBL/GenBank/DDBJ whole genome shotgun (WGS) entry which is preliminary data.</text>
</comment>
<dbReference type="Pfam" id="PF01180">
    <property type="entry name" value="DHO_dh"/>
    <property type="match status" value="1"/>
</dbReference>
<feature type="binding site" evidence="11">
    <location>
        <begin position="76"/>
        <end position="80"/>
    </location>
    <ligand>
        <name>substrate</name>
    </ligand>
</feature>
<dbReference type="InterPro" id="IPR024920">
    <property type="entry name" value="Dihydroorotate_DH_1"/>
</dbReference>
<evidence type="ECO:0000256" key="4">
    <source>
        <dbReference type="ARBA" id="ARBA00011669"/>
    </source>
</evidence>
<evidence type="ECO:0000313" key="14">
    <source>
        <dbReference type="Proteomes" id="UP000886752"/>
    </source>
</evidence>
<dbReference type="GO" id="GO:0004152">
    <property type="term" value="F:dihydroorotate dehydrogenase activity"/>
    <property type="evidence" value="ECO:0007669"/>
    <property type="project" value="UniProtKB-UniRule"/>
</dbReference>
<evidence type="ECO:0000256" key="7">
    <source>
        <dbReference type="ARBA" id="ARBA00022643"/>
    </source>
</evidence>
<feature type="binding site" evidence="11">
    <location>
        <position position="134"/>
    </location>
    <ligand>
        <name>substrate</name>
    </ligand>
</feature>
<comment type="catalytic activity">
    <reaction evidence="11">
        <text>(S)-dihydroorotate + A = orotate + AH2</text>
        <dbReference type="Rhea" id="RHEA:18073"/>
        <dbReference type="ChEBI" id="CHEBI:13193"/>
        <dbReference type="ChEBI" id="CHEBI:17499"/>
        <dbReference type="ChEBI" id="CHEBI:30839"/>
        <dbReference type="ChEBI" id="CHEBI:30864"/>
    </reaction>
</comment>
<keyword evidence="7 11" id="KW-0288">FMN</keyword>
<feature type="binding site" evidence="11">
    <location>
        <position position="199"/>
    </location>
    <ligand>
        <name>FMN</name>
        <dbReference type="ChEBI" id="CHEBI:58210"/>
    </ligand>
</feature>
<dbReference type="CDD" id="cd04740">
    <property type="entry name" value="DHOD_1B_like"/>
    <property type="match status" value="1"/>
</dbReference>
<comment type="subcellular location">
    <subcellularLocation>
        <location evidence="1 11">Cytoplasm</location>
    </subcellularLocation>
</comment>
<comment type="cofactor">
    <cofactor evidence="11">
        <name>FMN</name>
        <dbReference type="ChEBI" id="CHEBI:58210"/>
    </cofactor>
    <text evidence="11">Binds 1 FMN per subunit.</text>
</comment>
<keyword evidence="6 11" id="KW-0285">Flavoprotein</keyword>
<evidence type="ECO:0000256" key="11">
    <source>
        <dbReference type="HAMAP-Rule" id="MF_00224"/>
    </source>
</evidence>
<keyword evidence="9 11" id="KW-0560">Oxidoreductase</keyword>
<dbReference type="InterPro" id="IPR005720">
    <property type="entry name" value="Dihydroorotate_DH_cat"/>
</dbReference>
<dbReference type="PANTHER" id="PTHR48109">
    <property type="entry name" value="DIHYDROOROTATE DEHYDROGENASE (QUINONE), MITOCHONDRIAL-RELATED"/>
    <property type="match status" value="1"/>
</dbReference>
<evidence type="ECO:0000256" key="8">
    <source>
        <dbReference type="ARBA" id="ARBA00022975"/>
    </source>
</evidence>
<comment type="similarity">
    <text evidence="3 11">Belongs to the dihydroorotate dehydrogenase family. Type 1 subfamily.</text>
</comment>
<keyword evidence="10" id="KW-0520">NAD</keyword>
<dbReference type="PANTHER" id="PTHR48109:SF1">
    <property type="entry name" value="DIHYDROOROTATE DEHYDROGENASE (FUMARATE)"/>
    <property type="match status" value="1"/>
</dbReference>
<feature type="binding site" evidence="11">
    <location>
        <position position="106"/>
    </location>
    <ligand>
        <name>FMN</name>
        <dbReference type="ChEBI" id="CHEBI:58210"/>
    </ligand>
</feature>
<evidence type="ECO:0000256" key="1">
    <source>
        <dbReference type="ARBA" id="ARBA00004496"/>
    </source>
</evidence>
<feature type="binding site" evidence="11">
    <location>
        <position position="173"/>
    </location>
    <ligand>
        <name>FMN</name>
        <dbReference type="ChEBI" id="CHEBI:58210"/>
    </ligand>
</feature>
<reference evidence="13" key="2">
    <citation type="submission" date="2021-04" db="EMBL/GenBank/DDBJ databases">
        <authorList>
            <person name="Gilroy R."/>
        </authorList>
    </citation>
    <scope>NUCLEOTIDE SEQUENCE</scope>
    <source>
        <strain evidence="13">ChiHecec2B26-446</strain>
    </source>
</reference>
<feature type="binding site" evidence="11">
    <location>
        <begin position="200"/>
        <end position="201"/>
    </location>
    <ligand>
        <name>substrate</name>
    </ligand>
</feature>
<evidence type="ECO:0000256" key="9">
    <source>
        <dbReference type="ARBA" id="ARBA00023002"/>
    </source>
</evidence>
<evidence type="ECO:0000259" key="12">
    <source>
        <dbReference type="Pfam" id="PF01180"/>
    </source>
</evidence>
<dbReference type="Proteomes" id="UP000886752">
    <property type="component" value="Unassembled WGS sequence"/>
</dbReference>
<keyword evidence="8 11" id="KW-0665">Pyrimidine biosynthesis</keyword>
<dbReference type="GO" id="GO:0006207">
    <property type="term" value="P:'de novo' pyrimidine nucleobase biosynthetic process"/>
    <property type="evidence" value="ECO:0007669"/>
    <property type="project" value="InterPro"/>
</dbReference>
<sequence length="312" mass="32994">MVKHNELAVTLAGPKQTLTLKNPIMTASGTFGYGTEFARFGDLTSLGGIIVKGISLKPRHGNPCPRIAETPCGMLNSIGLQNDGLEVFRTQKLPNLPWKEVPIIVNMYATSAEEFGILAAELNAMEGVAALEVNISCPNVKEGGSIFGADPAQAAKVTRAVRNNAPNKPVIVKLSPNVTSIADIARSVEDAGADCISCINTLLGMSVDLRSRRPRLANIVGGLSGPCIKPVALCCVWQVANAVNIPVIGIGGISTAEDVLEFLLVGASAVEIGTANFMRPDAAFHIVEELPRAMEKYGIRHLDDIRSMLSLG</sequence>
<feature type="binding site" evidence="11">
    <location>
        <position position="134"/>
    </location>
    <ligand>
        <name>FMN</name>
        <dbReference type="ChEBI" id="CHEBI:58210"/>
    </ligand>
</feature>